<proteinExistence type="predicted"/>
<evidence type="ECO:0000313" key="1">
    <source>
        <dbReference type="EMBL" id="MFB6393858.1"/>
    </source>
</evidence>
<comment type="caution">
    <text evidence="1">The sequence shown here is derived from an EMBL/GenBank/DDBJ whole genome shotgun (WGS) entry which is preliminary data.</text>
</comment>
<dbReference type="Proteomes" id="UP001582793">
    <property type="component" value="Unassembled WGS sequence"/>
</dbReference>
<gene>
    <name evidence="1" type="ORF">AAFH96_12195</name>
</gene>
<keyword evidence="2" id="KW-1185">Reference proteome</keyword>
<protein>
    <submittedName>
        <fullName evidence="1">Uncharacterized protein</fullName>
    </submittedName>
</protein>
<name>A0ABV5CSU0_9ACTN</name>
<organism evidence="1 2">
    <name type="scientific">Polymorphospora lycopeni</name>
    <dbReference type="NCBI Taxonomy" id="3140240"/>
    <lineage>
        <taxon>Bacteria</taxon>
        <taxon>Bacillati</taxon>
        <taxon>Actinomycetota</taxon>
        <taxon>Actinomycetes</taxon>
        <taxon>Micromonosporales</taxon>
        <taxon>Micromonosporaceae</taxon>
        <taxon>Polymorphospora</taxon>
    </lineage>
</organism>
<sequence length="46" mass="5022">MSKTIAHPFDDRARTLCPGLRVDTVLHRTEKAVLLAGTLHELAGPL</sequence>
<dbReference type="RefSeq" id="WP_375734194.1">
    <property type="nucleotide sequence ID" value="NZ_JBCGDC010000027.1"/>
</dbReference>
<accession>A0ABV5CSU0</accession>
<evidence type="ECO:0000313" key="2">
    <source>
        <dbReference type="Proteomes" id="UP001582793"/>
    </source>
</evidence>
<dbReference type="EMBL" id="JBCGDC010000027">
    <property type="protein sequence ID" value="MFB6393858.1"/>
    <property type="molecule type" value="Genomic_DNA"/>
</dbReference>
<reference evidence="1 2" key="1">
    <citation type="submission" date="2024-04" db="EMBL/GenBank/DDBJ databases">
        <title>Polymorphospora sp. isolated from Baiyangdian Lake in Xiong'an New Area.</title>
        <authorList>
            <person name="Zhang X."/>
            <person name="Liu J."/>
        </authorList>
    </citation>
    <scope>NUCLEOTIDE SEQUENCE [LARGE SCALE GENOMIC DNA]</scope>
    <source>
        <strain evidence="1 2">2-325</strain>
    </source>
</reference>